<reference evidence="2 3" key="1">
    <citation type="submission" date="2018-12" db="EMBL/GenBank/DDBJ databases">
        <authorList>
            <person name="Grouzdev D.S."/>
            <person name="Krutkina M.S."/>
        </authorList>
    </citation>
    <scope>NUCLEOTIDE SEQUENCE [LARGE SCALE GENOMIC DNA]</scope>
    <source>
        <strain evidence="2 3">RmlP026</strain>
    </source>
</reference>
<evidence type="ECO:0000313" key="3">
    <source>
        <dbReference type="Proteomes" id="UP000290759"/>
    </source>
</evidence>
<gene>
    <name evidence="2" type="ORF">D3273_19660</name>
</gene>
<dbReference type="OrthoDB" id="32195at2"/>
<dbReference type="Pfam" id="PF09823">
    <property type="entry name" value="DUF2357"/>
    <property type="match status" value="1"/>
</dbReference>
<feature type="domain" description="DUF2357" evidence="1">
    <location>
        <begin position="75"/>
        <end position="327"/>
    </location>
</feature>
<proteinExistence type="predicted"/>
<sequence>MTGLFITREGQPGRWRVWPDAETPEPGAVEETGTYLFELESCADAGAADLLIDDSRLEALRSSTSDGARWRWQPGFHAGTVKAELRVPGAPPRRFEIITDPDRRKLTRDDFDTMVREILEDTFSLFSLSSFRTSVARGSGSRPPAIARLEFLRSRIAELTEVVELITRQPRRRLMAEELAVPYHRASRATGPEILRSFRTGKIGRETATPSRLPPSLQGRLPEQIRVRQRRSTLDLPEHRQMAACLRSWSGWLSAAAGLLDRKAPGTDTGLRETAIAWSARCRRLSTRVSVLARAAPFAEAGEAPAQLALSSLFRNDPVYRRFYRLWQDMNLGIAAVFGDFLNLPLARTYELYELWCFLRLVRAGVETFGPESVETGNLFTTDAAGGMTLAVGSVMVSVGGGWLLCFQKKYEEFWEETDGRGSYSRIMVPDVVAVAPVTPDGTPGRLIVLDAKYRIDGSLNDALNSIHAYRDALVQESDAGKITGFVSAAYLMAPWHGDIASERAYRDVKMPGRLFHPAYRGTFRFGAVALRPGMTVTEISEALQTIIADAATAPMPAYDG</sequence>
<dbReference type="RefSeq" id="WP_129228594.1">
    <property type="nucleotide sequence ID" value="NZ_QYBB01000028.1"/>
</dbReference>
<comment type="caution">
    <text evidence="2">The sequence shown here is derived from an EMBL/GenBank/DDBJ whole genome shotgun (WGS) entry which is preliminary data.</text>
</comment>
<dbReference type="Pfam" id="PF04411">
    <property type="entry name" value="PDDEXK_7"/>
    <property type="match status" value="1"/>
</dbReference>
<evidence type="ECO:0000259" key="1">
    <source>
        <dbReference type="Pfam" id="PF09823"/>
    </source>
</evidence>
<accession>A0A4Q2U617</accession>
<dbReference type="InterPro" id="IPR007505">
    <property type="entry name" value="PDDEXK_7"/>
</dbReference>
<dbReference type="Proteomes" id="UP000290759">
    <property type="component" value="Unassembled WGS sequence"/>
</dbReference>
<dbReference type="AlphaFoldDB" id="A0A4Q2U617"/>
<dbReference type="EMBL" id="QYBB01000028">
    <property type="protein sequence ID" value="RYC30285.1"/>
    <property type="molecule type" value="Genomic_DNA"/>
</dbReference>
<organism evidence="2 3">
    <name type="scientific">Lichenibacterium minor</name>
    <dbReference type="NCBI Taxonomy" id="2316528"/>
    <lineage>
        <taxon>Bacteria</taxon>
        <taxon>Pseudomonadati</taxon>
        <taxon>Pseudomonadota</taxon>
        <taxon>Alphaproteobacteria</taxon>
        <taxon>Hyphomicrobiales</taxon>
        <taxon>Lichenihabitantaceae</taxon>
        <taxon>Lichenibacterium</taxon>
    </lineage>
</organism>
<reference evidence="2 3" key="2">
    <citation type="submission" date="2019-02" db="EMBL/GenBank/DDBJ databases">
        <title>'Lichenibacterium ramalinii' gen. nov. sp. nov., 'Lichenibacterium minor' gen. nov. sp. nov.</title>
        <authorList>
            <person name="Pankratov T."/>
        </authorList>
    </citation>
    <scope>NUCLEOTIDE SEQUENCE [LARGE SCALE GENOMIC DNA]</scope>
    <source>
        <strain evidence="2 3">RmlP026</strain>
    </source>
</reference>
<keyword evidence="3" id="KW-1185">Reference proteome</keyword>
<name>A0A4Q2U617_9HYPH</name>
<protein>
    <submittedName>
        <fullName evidence="2">DUF2357 domain-containing protein</fullName>
    </submittedName>
</protein>
<evidence type="ECO:0000313" key="2">
    <source>
        <dbReference type="EMBL" id="RYC30285.1"/>
    </source>
</evidence>
<dbReference type="InterPro" id="IPR018633">
    <property type="entry name" value="DUF2357"/>
</dbReference>